<dbReference type="Pfam" id="PF03713">
    <property type="entry name" value="DUF305"/>
    <property type="match status" value="1"/>
</dbReference>
<reference evidence="3 4" key="1">
    <citation type="submission" date="2011-11" db="EMBL/GenBank/DDBJ databases">
        <authorList>
            <person name="Weinstock G."/>
            <person name="Sodergren E."/>
            <person name="Clifton S."/>
            <person name="Fulton L."/>
            <person name="Fulton B."/>
            <person name="Courtney L."/>
            <person name="Fronick C."/>
            <person name="Harrison M."/>
            <person name="Strong C."/>
            <person name="Farmer C."/>
            <person name="Delahaunty K."/>
            <person name="Markovic C."/>
            <person name="Hall O."/>
            <person name="Minx P."/>
            <person name="Tomlinson C."/>
            <person name="Mitreva M."/>
            <person name="Hou S."/>
            <person name="Chen J."/>
            <person name="Wollam A."/>
            <person name="Pepin K.H."/>
            <person name="Johnson M."/>
            <person name="Bhonagiri V."/>
            <person name="Zhang X."/>
            <person name="Suruliraj S."/>
            <person name="Warren W."/>
            <person name="Chinwalla A."/>
            <person name="Mardis E.R."/>
            <person name="Wilson R.K."/>
        </authorList>
    </citation>
    <scope>NUCLEOTIDE SEQUENCE [LARGE SCALE GENOMIC DNA]</scope>
    <source>
        <strain evidence="3 4">YIT 11816</strain>
    </source>
</reference>
<name>H3KBS1_9BURK</name>
<evidence type="ECO:0000313" key="3">
    <source>
        <dbReference type="EMBL" id="EHY32443.1"/>
    </source>
</evidence>
<accession>H3KBS1</accession>
<dbReference type="AlphaFoldDB" id="H3KBS1"/>
<evidence type="ECO:0000313" key="4">
    <source>
        <dbReference type="Proteomes" id="UP000004956"/>
    </source>
</evidence>
<feature type="domain" description="DUF305" evidence="2">
    <location>
        <begin position="104"/>
        <end position="253"/>
    </location>
</feature>
<dbReference type="PATRIC" id="fig|762967.3.peg.145"/>
<dbReference type="InterPro" id="IPR012347">
    <property type="entry name" value="Ferritin-like"/>
</dbReference>
<dbReference type="HOGENOM" id="CLU_1053471_0_0_4"/>
<dbReference type="PANTHER" id="PTHR36933:SF1">
    <property type="entry name" value="SLL0788 PROTEIN"/>
    <property type="match status" value="1"/>
</dbReference>
<dbReference type="Gene3D" id="1.20.1260.10">
    <property type="match status" value="2"/>
</dbReference>
<dbReference type="EMBL" id="AFBQ01000019">
    <property type="protein sequence ID" value="EHY32443.1"/>
    <property type="molecule type" value="Genomic_DNA"/>
</dbReference>
<dbReference type="PANTHER" id="PTHR36933">
    <property type="entry name" value="SLL0788 PROTEIN"/>
    <property type="match status" value="1"/>
</dbReference>
<gene>
    <name evidence="3" type="ORF">HMPREF9440_00167</name>
</gene>
<evidence type="ECO:0000256" key="1">
    <source>
        <dbReference type="SAM" id="SignalP"/>
    </source>
</evidence>
<proteinExistence type="predicted"/>
<feature type="signal peptide" evidence="1">
    <location>
        <begin position="1"/>
        <end position="22"/>
    </location>
</feature>
<organism evidence="3 4">
    <name type="scientific">Sutterella parvirubra YIT 11816</name>
    <dbReference type="NCBI Taxonomy" id="762967"/>
    <lineage>
        <taxon>Bacteria</taxon>
        <taxon>Pseudomonadati</taxon>
        <taxon>Pseudomonadota</taxon>
        <taxon>Betaproteobacteria</taxon>
        <taxon>Burkholderiales</taxon>
        <taxon>Sutterellaceae</taxon>
        <taxon>Sutterella</taxon>
    </lineage>
</organism>
<dbReference type="Proteomes" id="UP000004956">
    <property type="component" value="Unassembled WGS sequence"/>
</dbReference>
<comment type="caution">
    <text evidence="3">The sequence shown here is derived from an EMBL/GenBank/DDBJ whole genome shotgun (WGS) entry which is preliminary data.</text>
</comment>
<sequence length="264" mass="28372">MKRTVLVLSALGLLGTGLAVQAMPHHDASGVPACCDAGADPVGHMGHMGHAMGGMSGMNPHAMMMSGMSEADLAKLTPMQQELMQGMNQMHGAMHDGMTHKNPDAAFSAGMIPHHQGAIAMAEVQLKYGKDPEMRKLAQAIIDAQGPEIARMNDWIIKHPNAMKEKAKSHADMLPMHQELFAGMTAMHDGMMKGMMQADADVAFAAGMIPHHQGAVDMAKVELKYGKDADMKKLAEEIIAAQGPEIEQMSKWLEARGIDPAQFM</sequence>
<protein>
    <recommendedName>
        <fullName evidence="2">DUF305 domain-containing protein</fullName>
    </recommendedName>
</protein>
<keyword evidence="1" id="KW-0732">Signal</keyword>
<keyword evidence="4" id="KW-1185">Reference proteome</keyword>
<feature type="chain" id="PRO_5003588029" description="DUF305 domain-containing protein" evidence="1">
    <location>
        <begin position="23"/>
        <end position="264"/>
    </location>
</feature>
<dbReference type="InterPro" id="IPR005183">
    <property type="entry name" value="DUF305_CopM-like"/>
</dbReference>
<evidence type="ECO:0000259" key="2">
    <source>
        <dbReference type="Pfam" id="PF03713"/>
    </source>
</evidence>